<reference evidence="1 2" key="1">
    <citation type="submission" date="2016-10" db="EMBL/GenBank/DDBJ databases">
        <authorList>
            <person name="de Groot N.N."/>
        </authorList>
    </citation>
    <scope>NUCLEOTIDE SEQUENCE [LARGE SCALE GENOMIC DNA]</scope>
    <source>
        <strain evidence="1 2">WG7</strain>
    </source>
</reference>
<gene>
    <name evidence="1" type="ORF">SAMN04515654_103142</name>
</gene>
<protein>
    <submittedName>
        <fullName evidence="1">Dehydratase medium subunit</fullName>
    </submittedName>
</protein>
<organism evidence="1 2">
    <name type="scientific">Halanaerobium congolense</name>
    <dbReference type="NCBI Taxonomy" id="54121"/>
    <lineage>
        <taxon>Bacteria</taxon>
        <taxon>Bacillati</taxon>
        <taxon>Bacillota</taxon>
        <taxon>Clostridia</taxon>
        <taxon>Halanaerobiales</taxon>
        <taxon>Halanaerobiaceae</taxon>
        <taxon>Halanaerobium</taxon>
    </lineage>
</organism>
<dbReference type="Pfam" id="PF02288">
    <property type="entry name" value="Dehydratase_MU"/>
    <property type="match status" value="1"/>
</dbReference>
<dbReference type="Gene3D" id="3.40.50.10150">
    <property type="entry name" value="B12-dependent dehydatase associated subunit"/>
    <property type="match status" value="1"/>
</dbReference>
<accession>A0A1G8J1A2</accession>
<dbReference type="SUPFAM" id="SSF52968">
    <property type="entry name" value="B12-dependent dehydatase associated subunit"/>
    <property type="match status" value="1"/>
</dbReference>
<name>A0A1G8J1A2_9FIRM</name>
<dbReference type="EMBL" id="FNEH01000003">
    <property type="protein sequence ID" value="SDI24470.1"/>
    <property type="molecule type" value="Genomic_DNA"/>
</dbReference>
<proteinExistence type="predicted"/>
<dbReference type="AlphaFoldDB" id="A0A1G8J1A2"/>
<dbReference type="InterPro" id="IPR010254">
    <property type="entry name" value="B12-dep_deHydtase_bsu"/>
</dbReference>
<evidence type="ECO:0000313" key="1">
    <source>
        <dbReference type="EMBL" id="SDI24470.1"/>
    </source>
</evidence>
<dbReference type="Proteomes" id="UP000198945">
    <property type="component" value="Unassembled WGS sequence"/>
</dbReference>
<dbReference type="InterPro" id="IPR003208">
    <property type="entry name" value="Dehydtase/Dehydtase_re"/>
</dbReference>
<evidence type="ECO:0000313" key="2">
    <source>
        <dbReference type="Proteomes" id="UP000198945"/>
    </source>
</evidence>
<sequence>MKMGDHREKPSVYIAVEDNYKNSPLLNYLCYGLEEEGIPFKMINDSAKNLYSLAHQAAQASRLDVSLALGENNKVMIHHKKLDPNEPFFEKEISKEFQAKVIASNAARLVKGIPIRDIPLEIDQKNKSVSDILTDLDNFKSISKDAKNEKISNSEKEVDENRIKELTNYIYQKLKGIENK</sequence>